<gene>
    <name evidence="2" type="ORF">OJF2_70560</name>
</gene>
<keyword evidence="1" id="KW-0472">Membrane</keyword>
<feature type="transmembrane region" description="Helical" evidence="1">
    <location>
        <begin position="56"/>
        <end position="77"/>
    </location>
</feature>
<name>A0A5B9WDA0_9BACT</name>
<dbReference type="EMBL" id="CP042997">
    <property type="protein sequence ID" value="QEH38453.1"/>
    <property type="molecule type" value="Genomic_DNA"/>
</dbReference>
<dbReference type="KEGG" id="agv:OJF2_70560"/>
<keyword evidence="1" id="KW-1133">Transmembrane helix</keyword>
<evidence type="ECO:0000313" key="2">
    <source>
        <dbReference type="EMBL" id="QEH38453.1"/>
    </source>
</evidence>
<protein>
    <submittedName>
        <fullName evidence="2">Uncharacterized protein</fullName>
    </submittedName>
</protein>
<keyword evidence="1" id="KW-0812">Transmembrane</keyword>
<feature type="transmembrane region" description="Helical" evidence="1">
    <location>
        <begin position="84"/>
        <end position="107"/>
    </location>
</feature>
<dbReference type="AlphaFoldDB" id="A0A5B9WDA0"/>
<feature type="transmembrane region" description="Helical" evidence="1">
    <location>
        <begin position="113"/>
        <end position="132"/>
    </location>
</feature>
<dbReference type="Proteomes" id="UP000324233">
    <property type="component" value="Chromosome"/>
</dbReference>
<organism evidence="2 3">
    <name type="scientific">Aquisphaera giovannonii</name>
    <dbReference type="NCBI Taxonomy" id="406548"/>
    <lineage>
        <taxon>Bacteria</taxon>
        <taxon>Pseudomonadati</taxon>
        <taxon>Planctomycetota</taxon>
        <taxon>Planctomycetia</taxon>
        <taxon>Isosphaerales</taxon>
        <taxon>Isosphaeraceae</taxon>
        <taxon>Aquisphaera</taxon>
    </lineage>
</organism>
<sequence length="142" mass="14488">MSMGRSPRWLVPVAIVALLWNLLGCAACLADALVGPEEVAKMAPAQRALYEARPAWALAATAAAVLGGALGSLGLALRKRWAYPLLAISLAGLIVQDFGLFVLAGGLSLAGPAVVAIQGAVLLVAIALALLARRALARGWIA</sequence>
<evidence type="ECO:0000256" key="1">
    <source>
        <dbReference type="SAM" id="Phobius"/>
    </source>
</evidence>
<accession>A0A5B9WDA0</accession>
<keyword evidence="3" id="KW-1185">Reference proteome</keyword>
<proteinExistence type="predicted"/>
<reference evidence="2 3" key="1">
    <citation type="submission" date="2019-08" db="EMBL/GenBank/DDBJ databases">
        <title>Deep-cultivation of Planctomycetes and their phenomic and genomic characterization uncovers novel biology.</title>
        <authorList>
            <person name="Wiegand S."/>
            <person name="Jogler M."/>
            <person name="Boedeker C."/>
            <person name="Pinto D."/>
            <person name="Vollmers J."/>
            <person name="Rivas-Marin E."/>
            <person name="Kohn T."/>
            <person name="Peeters S.H."/>
            <person name="Heuer A."/>
            <person name="Rast P."/>
            <person name="Oberbeckmann S."/>
            <person name="Bunk B."/>
            <person name="Jeske O."/>
            <person name="Meyerdierks A."/>
            <person name="Storesund J.E."/>
            <person name="Kallscheuer N."/>
            <person name="Luecker S."/>
            <person name="Lage O.M."/>
            <person name="Pohl T."/>
            <person name="Merkel B.J."/>
            <person name="Hornburger P."/>
            <person name="Mueller R.-W."/>
            <person name="Bruemmer F."/>
            <person name="Labrenz M."/>
            <person name="Spormann A.M."/>
            <person name="Op den Camp H."/>
            <person name="Overmann J."/>
            <person name="Amann R."/>
            <person name="Jetten M.S.M."/>
            <person name="Mascher T."/>
            <person name="Medema M.H."/>
            <person name="Devos D.P."/>
            <person name="Kaster A.-K."/>
            <person name="Ovreas L."/>
            <person name="Rohde M."/>
            <person name="Galperin M.Y."/>
            <person name="Jogler C."/>
        </authorList>
    </citation>
    <scope>NUCLEOTIDE SEQUENCE [LARGE SCALE GENOMIC DNA]</scope>
    <source>
        <strain evidence="2 3">OJF2</strain>
    </source>
</reference>
<evidence type="ECO:0000313" key="3">
    <source>
        <dbReference type="Proteomes" id="UP000324233"/>
    </source>
</evidence>